<keyword evidence="7" id="KW-0503">Monooxygenase</keyword>
<evidence type="ECO:0000256" key="7">
    <source>
        <dbReference type="ARBA" id="ARBA00023033"/>
    </source>
</evidence>
<dbReference type="Gene3D" id="3.50.50.60">
    <property type="entry name" value="FAD/NAD(P)-binding domain"/>
    <property type="match status" value="2"/>
</dbReference>
<keyword evidence="6" id="KW-0560">Oxidoreductase</keyword>
<dbReference type="SUPFAM" id="SSF51905">
    <property type="entry name" value="FAD/NAD(P)-binding domain"/>
    <property type="match status" value="2"/>
</dbReference>
<dbReference type="InterPro" id="IPR050775">
    <property type="entry name" value="FAD-binding_Monooxygenases"/>
</dbReference>
<organism evidence="8 9">
    <name type="scientific">Lophiotrema nucula</name>
    <dbReference type="NCBI Taxonomy" id="690887"/>
    <lineage>
        <taxon>Eukaryota</taxon>
        <taxon>Fungi</taxon>
        <taxon>Dikarya</taxon>
        <taxon>Ascomycota</taxon>
        <taxon>Pezizomycotina</taxon>
        <taxon>Dothideomycetes</taxon>
        <taxon>Pleosporomycetidae</taxon>
        <taxon>Pleosporales</taxon>
        <taxon>Lophiotremataceae</taxon>
        <taxon>Lophiotrema</taxon>
    </lineage>
</organism>
<dbReference type="GO" id="GO:0050661">
    <property type="term" value="F:NADP binding"/>
    <property type="evidence" value="ECO:0007669"/>
    <property type="project" value="InterPro"/>
</dbReference>
<comment type="cofactor">
    <cofactor evidence="1">
        <name>FAD</name>
        <dbReference type="ChEBI" id="CHEBI:57692"/>
    </cofactor>
</comment>
<evidence type="ECO:0000256" key="1">
    <source>
        <dbReference type="ARBA" id="ARBA00001974"/>
    </source>
</evidence>
<reference evidence="8" key="1">
    <citation type="journal article" date="2020" name="Stud. Mycol.">
        <title>101 Dothideomycetes genomes: a test case for predicting lifestyles and emergence of pathogens.</title>
        <authorList>
            <person name="Haridas S."/>
            <person name="Albert R."/>
            <person name="Binder M."/>
            <person name="Bloem J."/>
            <person name="Labutti K."/>
            <person name="Salamov A."/>
            <person name="Andreopoulos B."/>
            <person name="Baker S."/>
            <person name="Barry K."/>
            <person name="Bills G."/>
            <person name="Bluhm B."/>
            <person name="Cannon C."/>
            <person name="Castanera R."/>
            <person name="Culley D."/>
            <person name="Daum C."/>
            <person name="Ezra D."/>
            <person name="Gonzalez J."/>
            <person name="Henrissat B."/>
            <person name="Kuo A."/>
            <person name="Liang C."/>
            <person name="Lipzen A."/>
            <person name="Lutzoni F."/>
            <person name="Magnuson J."/>
            <person name="Mondo S."/>
            <person name="Nolan M."/>
            <person name="Ohm R."/>
            <person name="Pangilinan J."/>
            <person name="Park H.-J."/>
            <person name="Ramirez L."/>
            <person name="Alfaro M."/>
            <person name="Sun H."/>
            <person name="Tritt A."/>
            <person name="Yoshinaga Y."/>
            <person name="Zwiers L.-H."/>
            <person name="Turgeon B."/>
            <person name="Goodwin S."/>
            <person name="Spatafora J."/>
            <person name="Crous P."/>
            <person name="Grigoriev I."/>
        </authorList>
    </citation>
    <scope>NUCLEOTIDE SEQUENCE</scope>
    <source>
        <strain evidence="8">CBS 627.86</strain>
    </source>
</reference>
<dbReference type="GO" id="GO:0004499">
    <property type="term" value="F:N,N-dimethylaniline monooxygenase activity"/>
    <property type="evidence" value="ECO:0007669"/>
    <property type="project" value="InterPro"/>
</dbReference>
<accession>A0A6A5YPM2</accession>
<dbReference type="PANTHER" id="PTHR43098:SF3">
    <property type="entry name" value="L-ORNITHINE N(5)-MONOOXYGENASE-RELATED"/>
    <property type="match status" value="1"/>
</dbReference>
<evidence type="ECO:0000256" key="4">
    <source>
        <dbReference type="ARBA" id="ARBA00022827"/>
    </source>
</evidence>
<proteinExistence type="inferred from homology"/>
<dbReference type="PANTHER" id="PTHR43098">
    <property type="entry name" value="L-ORNITHINE N(5)-MONOOXYGENASE-RELATED"/>
    <property type="match status" value="1"/>
</dbReference>
<comment type="similarity">
    <text evidence="2">Belongs to the FAD-binding monooxygenase family.</text>
</comment>
<evidence type="ECO:0000256" key="2">
    <source>
        <dbReference type="ARBA" id="ARBA00010139"/>
    </source>
</evidence>
<keyword evidence="9" id="KW-1185">Reference proteome</keyword>
<dbReference type="EMBL" id="ML977348">
    <property type="protein sequence ID" value="KAF2108347.1"/>
    <property type="molecule type" value="Genomic_DNA"/>
</dbReference>
<keyword evidence="3" id="KW-0285">Flavoprotein</keyword>
<evidence type="ECO:0000256" key="5">
    <source>
        <dbReference type="ARBA" id="ARBA00022857"/>
    </source>
</evidence>
<evidence type="ECO:0000313" key="8">
    <source>
        <dbReference type="EMBL" id="KAF2108347.1"/>
    </source>
</evidence>
<dbReference type="InterPro" id="IPR020946">
    <property type="entry name" value="Flavin_mOase-like"/>
</dbReference>
<evidence type="ECO:0000313" key="9">
    <source>
        <dbReference type="Proteomes" id="UP000799770"/>
    </source>
</evidence>
<evidence type="ECO:0000256" key="3">
    <source>
        <dbReference type="ARBA" id="ARBA00022630"/>
    </source>
</evidence>
<name>A0A6A5YPM2_9PLEO</name>
<dbReference type="PRINTS" id="PR00411">
    <property type="entry name" value="PNDRDTASEI"/>
</dbReference>
<sequence>MASIPVTKEDVSFNGTNGTANGVPQQYDVIIIGAGFSGIANLHRLRSDGLKCHIYEVGSDFGGVWYWNRYPGARVDSEAPFYQLNIPEVYNTFSFSQRFPDHRELRKYMAHVDKTLDLRKDVDFNSKVNSATWDARKGQWNVTTENGLAGRAKYLVLASGLLHERFTPDFPGVKDYKGVIHHSRAWPEDTSVKGKKVAVIGAGATSVQIVQELAKEADQLTMLMRRPSYCLPMGQRKWTEEEQHHLRGYYPILFAAGRNSAVGFPTKRVDKRVQDVSEEEREAYLEEIWGAGGFQFLLRSYNNVMLDPEANKVIYDFWKKKVRQRLTDPEKAALMAPDEAPYYFGTKRTPLEHDYYDMLNKPSVSIVDLNAHPIERFTPTGLKLGGESEPRDFDVVVLATGFDSFTGSLTHMGLKSKDGVDIKDVWADGVRTYLGMLISGFPNAFMVYTPQAPTALSNGPTILEAQTTFICDTIQALNAQGAKSIEATREAEEEWKTGMNELIKKTLYPYTDSWWNGANVPGKKAENMTYIGGIDNYEKQCRATMVGWKGFVVEGVQA</sequence>
<keyword evidence="4" id="KW-0274">FAD</keyword>
<dbReference type="GO" id="GO:0050660">
    <property type="term" value="F:flavin adenine dinucleotide binding"/>
    <property type="evidence" value="ECO:0007669"/>
    <property type="project" value="InterPro"/>
</dbReference>
<dbReference type="OrthoDB" id="66881at2759"/>
<protein>
    <recommendedName>
        <fullName evidence="10">FAD/NAD(P)-binding domain-containing protein</fullName>
    </recommendedName>
</protein>
<dbReference type="Pfam" id="PF00743">
    <property type="entry name" value="FMO-like"/>
    <property type="match status" value="1"/>
</dbReference>
<evidence type="ECO:0000256" key="6">
    <source>
        <dbReference type="ARBA" id="ARBA00023002"/>
    </source>
</evidence>
<evidence type="ECO:0008006" key="10">
    <source>
        <dbReference type="Google" id="ProtNLM"/>
    </source>
</evidence>
<keyword evidence="5" id="KW-0521">NADP</keyword>
<dbReference type="InterPro" id="IPR036188">
    <property type="entry name" value="FAD/NAD-bd_sf"/>
</dbReference>
<gene>
    <name evidence="8" type="ORF">BDV96DRAFT_504619</name>
</gene>
<dbReference type="AlphaFoldDB" id="A0A6A5YPM2"/>
<dbReference type="Proteomes" id="UP000799770">
    <property type="component" value="Unassembled WGS sequence"/>
</dbReference>